<dbReference type="InParanoid" id="G0NI76"/>
<dbReference type="OMA" id="RIATWRI"/>
<dbReference type="eggNOG" id="ENOG502TB6S">
    <property type="taxonomic scope" value="Eukaryota"/>
</dbReference>
<evidence type="ECO:0000259" key="1">
    <source>
        <dbReference type="SMART" id="SM00256"/>
    </source>
</evidence>
<proteinExistence type="predicted"/>
<dbReference type="Proteomes" id="UP000008068">
    <property type="component" value="Unassembled WGS sequence"/>
</dbReference>
<feature type="domain" description="F-box" evidence="1">
    <location>
        <begin position="66"/>
        <end position="106"/>
    </location>
</feature>
<dbReference type="InterPro" id="IPR002900">
    <property type="entry name" value="DUF38/FTH_CAE_spp"/>
</dbReference>
<dbReference type="GO" id="GO:0045087">
    <property type="term" value="P:innate immune response"/>
    <property type="evidence" value="ECO:0007669"/>
    <property type="project" value="TreeGrafter"/>
</dbReference>
<keyword evidence="3" id="KW-1185">Reference proteome</keyword>
<dbReference type="Pfam" id="PF01827">
    <property type="entry name" value="FTH"/>
    <property type="match status" value="1"/>
</dbReference>
<dbReference type="HOGENOM" id="CLU_055341_0_0_1"/>
<protein>
    <recommendedName>
        <fullName evidence="1">F-box domain-containing protein</fullName>
    </recommendedName>
</protein>
<dbReference type="EMBL" id="GL379888">
    <property type="protein sequence ID" value="EGT31696.1"/>
    <property type="molecule type" value="Genomic_DNA"/>
</dbReference>
<name>G0NI76_CAEBE</name>
<sequence length="361" mass="42449">MDEFKDNILDGVVYTFHFQGVPAATAHEKLTEMTGGELYTLDRVEDLYRRIDDKKFGLKKQDFSQLPEHFLQDVIEYSDWRSRATLRKTCKPLRELADATRFRIKKFVIDGRDGGVEIILDNHAAIYEVYRRATNDLKTILMNPKLEIEEFLLDSIEWNISHRFERSIFEAFPLSHSLHVENFSWEGQSPTDEFITLVRTLNSETLKSISVQYLHLDSFGELSETPQWMNAKKFKSIDCDFPEGSFIHLAHFEKAIVEDADVSLPFEEVIELKDRLLLNPKLDQLKIKLFCRNDRQFKRAFRRLNITDGWANFDYPDSNLKLSLRVTSVYVWFKGPCYVEDENDQDVRRDARMRRLQALEG</sequence>
<gene>
    <name evidence="2" type="ORF">CAEBREN_04361</name>
</gene>
<dbReference type="AlphaFoldDB" id="G0NI76"/>
<dbReference type="SMART" id="SM00256">
    <property type="entry name" value="FBOX"/>
    <property type="match status" value="1"/>
</dbReference>
<dbReference type="InterPro" id="IPR001810">
    <property type="entry name" value="F-box_dom"/>
</dbReference>
<evidence type="ECO:0000313" key="2">
    <source>
        <dbReference type="EMBL" id="EGT31696.1"/>
    </source>
</evidence>
<reference evidence="3" key="1">
    <citation type="submission" date="2011-07" db="EMBL/GenBank/DDBJ databases">
        <authorList>
            <consortium name="Caenorhabditis brenneri Sequencing and Analysis Consortium"/>
            <person name="Wilson R.K."/>
        </authorList>
    </citation>
    <scope>NUCLEOTIDE SEQUENCE [LARGE SCALE GENOMIC DNA]</scope>
    <source>
        <strain evidence="3">PB2801</strain>
    </source>
</reference>
<accession>G0NI76</accession>
<dbReference type="PANTHER" id="PTHR23015">
    <property type="entry name" value="UNCHARACTERIZED C.ELEGANS PROTEIN"/>
    <property type="match status" value="1"/>
</dbReference>
<evidence type="ECO:0000313" key="3">
    <source>
        <dbReference type="Proteomes" id="UP000008068"/>
    </source>
</evidence>
<dbReference type="OrthoDB" id="5909092at2759"/>
<dbReference type="PANTHER" id="PTHR23015:SF4">
    <property type="entry name" value="DUF38 DOMAIN-CONTAINING PROTEIN-RELATED"/>
    <property type="match status" value="1"/>
</dbReference>
<organism evidence="3">
    <name type="scientific">Caenorhabditis brenneri</name>
    <name type="common">Nematode worm</name>
    <dbReference type="NCBI Taxonomy" id="135651"/>
    <lineage>
        <taxon>Eukaryota</taxon>
        <taxon>Metazoa</taxon>
        <taxon>Ecdysozoa</taxon>
        <taxon>Nematoda</taxon>
        <taxon>Chromadorea</taxon>
        <taxon>Rhabditida</taxon>
        <taxon>Rhabditina</taxon>
        <taxon>Rhabditomorpha</taxon>
        <taxon>Rhabditoidea</taxon>
        <taxon>Rhabditidae</taxon>
        <taxon>Peloderinae</taxon>
        <taxon>Caenorhabditis</taxon>
    </lineage>
</organism>
<dbReference type="InterPro" id="IPR040161">
    <property type="entry name" value="FB224"/>
</dbReference>